<feature type="domain" description="Putative exodeoxyribonuclease 8 PDDEXK-like" evidence="1">
    <location>
        <begin position="53"/>
        <end position="158"/>
    </location>
</feature>
<accession>A0A0F8ZM74</accession>
<name>A0A0F8ZM74_9ZZZZ</name>
<reference evidence="2" key="1">
    <citation type="journal article" date="2015" name="Nature">
        <title>Complex archaea that bridge the gap between prokaryotes and eukaryotes.</title>
        <authorList>
            <person name="Spang A."/>
            <person name="Saw J.H."/>
            <person name="Jorgensen S.L."/>
            <person name="Zaremba-Niedzwiedzka K."/>
            <person name="Martijn J."/>
            <person name="Lind A.E."/>
            <person name="van Eijk R."/>
            <person name="Schleper C."/>
            <person name="Guy L."/>
            <person name="Ettema T.J."/>
        </authorList>
    </citation>
    <scope>NUCLEOTIDE SEQUENCE</scope>
</reference>
<organism evidence="2">
    <name type="scientific">marine sediment metagenome</name>
    <dbReference type="NCBI Taxonomy" id="412755"/>
    <lineage>
        <taxon>unclassified sequences</taxon>
        <taxon>metagenomes</taxon>
        <taxon>ecological metagenomes</taxon>
    </lineage>
</organism>
<feature type="non-terminal residue" evidence="2">
    <location>
        <position position="1"/>
    </location>
</feature>
<comment type="caution">
    <text evidence="2">The sequence shown here is derived from an EMBL/GenBank/DDBJ whole genome shotgun (WGS) entry which is preliminary data.</text>
</comment>
<dbReference type="EMBL" id="LAZR01062668">
    <property type="protein sequence ID" value="KKK61046.1"/>
    <property type="molecule type" value="Genomic_DNA"/>
</dbReference>
<gene>
    <name evidence="2" type="ORF">LCGC14_3018240</name>
</gene>
<dbReference type="InterPro" id="IPR011604">
    <property type="entry name" value="PDDEXK-like_dom_sf"/>
</dbReference>
<proteinExistence type="predicted"/>
<dbReference type="Pfam" id="PF12684">
    <property type="entry name" value="DUF3799"/>
    <property type="match status" value="1"/>
</dbReference>
<evidence type="ECO:0000313" key="2">
    <source>
        <dbReference type="EMBL" id="KKK61046.1"/>
    </source>
</evidence>
<dbReference type="Gene3D" id="3.90.320.10">
    <property type="match status" value="1"/>
</dbReference>
<dbReference type="AlphaFoldDB" id="A0A0F8ZM74"/>
<dbReference type="InterPro" id="IPR024432">
    <property type="entry name" value="Put_RecE_PDDEXK-like_dom"/>
</dbReference>
<protein>
    <recommendedName>
        <fullName evidence="1">Putative exodeoxyribonuclease 8 PDDEXK-like domain-containing protein</fullName>
    </recommendedName>
</protein>
<sequence length="190" mass="20997">EKFQKKHAGLTILKRIDYEPIATVAAAARNHPIAGPLLAQVTEWEVSLFWDGLKARLDGVGPGFVLEIKSAASVAPQLFAAQCARLGYHLQFAQYIDGAHRLIDPNLRLVTIAVEKKEPIEVAVYDPVPDDLLDVGRKAYLEALATYRQCMESGVWPGAYDDGPLALQLPRWAEPEQEELKRADYSGVGF</sequence>
<evidence type="ECO:0000259" key="1">
    <source>
        <dbReference type="Pfam" id="PF12684"/>
    </source>
</evidence>